<dbReference type="EMBL" id="SMKP01000034">
    <property type="protein sequence ID" value="TDD21501.1"/>
    <property type="molecule type" value="Genomic_DNA"/>
</dbReference>
<evidence type="ECO:0008006" key="5">
    <source>
        <dbReference type="Google" id="ProtNLM"/>
    </source>
</evidence>
<evidence type="ECO:0000313" key="3">
    <source>
        <dbReference type="EMBL" id="TDD21501.1"/>
    </source>
</evidence>
<sequence length="327" mass="35704">MVTRRTTLRASLLAIAVTISTALPGRADPLPSTMPQAGAAPGGSSPCSAGLKPLKKASDEFDKPLAKRWQRYDYARDDFYKSGELVFRPEMVEVKAGRLNLYIRDEPSDVDGDGTLEYPAGAVESTFAVPGASTRRASCVEVRTKGFAANVAGSNVWDQNVFSAVWLHDRPASFDKNPNPELDIQEFFESDKQHMALHTWESPPPPAPGTPASHTQVDNCRTGRSDQTVDPDGMIDDCRTDLAFGDLTTEMHTFGLRREIVETDGREAGLLTFYLDGQPTWTKEVSAGSPFVTEGRHLILSAQGNPPGGPGLSFPKVAEHDWVRTYH</sequence>
<dbReference type="Gene3D" id="2.60.120.200">
    <property type="match status" value="1"/>
</dbReference>
<gene>
    <name evidence="3" type="ORF">E1294_14610</name>
</gene>
<keyword evidence="2" id="KW-0732">Signal</keyword>
<organism evidence="3 4">
    <name type="scientific">Nonomuraea diastatica</name>
    <dbReference type="NCBI Taxonomy" id="1848329"/>
    <lineage>
        <taxon>Bacteria</taxon>
        <taxon>Bacillati</taxon>
        <taxon>Actinomycetota</taxon>
        <taxon>Actinomycetes</taxon>
        <taxon>Streptosporangiales</taxon>
        <taxon>Streptosporangiaceae</taxon>
        <taxon>Nonomuraea</taxon>
    </lineage>
</organism>
<dbReference type="InterPro" id="IPR013320">
    <property type="entry name" value="ConA-like_dom_sf"/>
</dbReference>
<accession>A0A4R4WV10</accession>
<evidence type="ECO:0000256" key="2">
    <source>
        <dbReference type="SAM" id="SignalP"/>
    </source>
</evidence>
<protein>
    <recommendedName>
        <fullName evidence="5">GH16 domain-containing protein</fullName>
    </recommendedName>
</protein>
<dbReference type="OrthoDB" id="9809583at2"/>
<dbReference type="RefSeq" id="WP_132508769.1">
    <property type="nucleotide sequence ID" value="NZ_SMKP01000034.1"/>
</dbReference>
<dbReference type="Proteomes" id="UP000294543">
    <property type="component" value="Unassembled WGS sequence"/>
</dbReference>
<comment type="caution">
    <text evidence="3">The sequence shown here is derived from an EMBL/GenBank/DDBJ whole genome shotgun (WGS) entry which is preliminary data.</text>
</comment>
<feature type="region of interest" description="Disordered" evidence="1">
    <location>
        <begin position="25"/>
        <end position="53"/>
    </location>
</feature>
<dbReference type="AlphaFoldDB" id="A0A4R4WV10"/>
<feature type="region of interest" description="Disordered" evidence="1">
    <location>
        <begin position="203"/>
        <end position="234"/>
    </location>
</feature>
<evidence type="ECO:0000313" key="4">
    <source>
        <dbReference type="Proteomes" id="UP000294543"/>
    </source>
</evidence>
<feature type="signal peptide" evidence="2">
    <location>
        <begin position="1"/>
        <end position="27"/>
    </location>
</feature>
<reference evidence="3 4" key="1">
    <citation type="submission" date="2019-03" db="EMBL/GenBank/DDBJ databases">
        <title>Draft genome sequences of novel Actinobacteria.</title>
        <authorList>
            <person name="Sahin N."/>
            <person name="Ay H."/>
            <person name="Saygin H."/>
        </authorList>
    </citation>
    <scope>NUCLEOTIDE SEQUENCE [LARGE SCALE GENOMIC DNA]</scope>
    <source>
        <strain evidence="3 4">KC712</strain>
    </source>
</reference>
<name>A0A4R4WV10_9ACTN</name>
<proteinExistence type="predicted"/>
<dbReference type="SUPFAM" id="SSF49899">
    <property type="entry name" value="Concanavalin A-like lectins/glucanases"/>
    <property type="match status" value="1"/>
</dbReference>
<feature type="chain" id="PRO_5020844128" description="GH16 domain-containing protein" evidence="2">
    <location>
        <begin position="28"/>
        <end position="327"/>
    </location>
</feature>
<evidence type="ECO:0000256" key="1">
    <source>
        <dbReference type="SAM" id="MobiDB-lite"/>
    </source>
</evidence>
<keyword evidence="4" id="KW-1185">Reference proteome</keyword>